<organism evidence="1">
    <name type="scientific">marine sediment metagenome</name>
    <dbReference type="NCBI Taxonomy" id="412755"/>
    <lineage>
        <taxon>unclassified sequences</taxon>
        <taxon>metagenomes</taxon>
        <taxon>ecological metagenomes</taxon>
    </lineage>
</organism>
<evidence type="ECO:0000313" key="1">
    <source>
        <dbReference type="EMBL" id="KKK51486.1"/>
    </source>
</evidence>
<name>A0A0F8YU24_9ZZZZ</name>
<gene>
    <name evidence="1" type="ORF">LCGC14_3114500</name>
</gene>
<sequence>MAKELSKELTKEQIEKAGQRFVGTPEEFEFVGMEEDVVVIETEE</sequence>
<protein>
    <submittedName>
        <fullName evidence="1">Uncharacterized protein</fullName>
    </submittedName>
</protein>
<dbReference type="EMBL" id="LAZR01067487">
    <property type="protein sequence ID" value="KKK51486.1"/>
    <property type="molecule type" value="Genomic_DNA"/>
</dbReference>
<accession>A0A0F8YU24</accession>
<proteinExistence type="predicted"/>
<dbReference type="AlphaFoldDB" id="A0A0F8YU24"/>
<reference evidence="1" key="1">
    <citation type="journal article" date="2015" name="Nature">
        <title>Complex archaea that bridge the gap between prokaryotes and eukaryotes.</title>
        <authorList>
            <person name="Spang A."/>
            <person name="Saw J.H."/>
            <person name="Jorgensen S.L."/>
            <person name="Zaremba-Niedzwiedzka K."/>
            <person name="Martijn J."/>
            <person name="Lind A.E."/>
            <person name="van Eijk R."/>
            <person name="Schleper C."/>
            <person name="Guy L."/>
            <person name="Ettema T.J."/>
        </authorList>
    </citation>
    <scope>NUCLEOTIDE SEQUENCE</scope>
</reference>
<comment type="caution">
    <text evidence="1">The sequence shown here is derived from an EMBL/GenBank/DDBJ whole genome shotgun (WGS) entry which is preliminary data.</text>
</comment>